<evidence type="ECO:0000313" key="1">
    <source>
        <dbReference type="EMBL" id="NJR80329.1"/>
    </source>
</evidence>
<proteinExistence type="predicted"/>
<keyword evidence="2" id="KW-1185">Reference proteome</keyword>
<sequence>MQVEDEWEGWDGDTIVKLTDGSVWRQEEYHYEYRYAYRPRVTLSGNTMFVEGMSRGVRVSRLD</sequence>
<accession>A0ABX1CQZ0</accession>
<protein>
    <submittedName>
        <fullName evidence="1">Uncharacterized protein</fullName>
    </submittedName>
</protein>
<evidence type="ECO:0000313" key="2">
    <source>
        <dbReference type="Proteomes" id="UP000732399"/>
    </source>
</evidence>
<gene>
    <name evidence="1" type="ORF">HBH26_17245</name>
</gene>
<dbReference type="RefSeq" id="WP_168135882.1">
    <property type="nucleotide sequence ID" value="NZ_JAAVJH010000015.1"/>
</dbReference>
<reference evidence="1 2" key="1">
    <citation type="submission" date="2020-03" db="EMBL/GenBank/DDBJ databases">
        <authorList>
            <person name="Wang L."/>
            <person name="He N."/>
            <person name="Li Y."/>
            <person name="Fang Y."/>
            <person name="Zhang F."/>
        </authorList>
    </citation>
    <scope>NUCLEOTIDE SEQUENCE [LARGE SCALE GENOMIC DNA]</scope>
    <source>
        <strain evidence="1 2">36D10-4-7</strain>
    </source>
</reference>
<dbReference type="EMBL" id="JAAVJH010000015">
    <property type="protein sequence ID" value="NJR80329.1"/>
    <property type="molecule type" value="Genomic_DNA"/>
</dbReference>
<dbReference type="Proteomes" id="UP000732399">
    <property type="component" value="Unassembled WGS sequence"/>
</dbReference>
<comment type="caution">
    <text evidence="1">The sequence shown here is derived from an EMBL/GenBank/DDBJ whole genome shotgun (WGS) entry which is preliminary data.</text>
</comment>
<organism evidence="1 2">
    <name type="scientific">Sphingomonas corticis</name>
    <dbReference type="NCBI Taxonomy" id="2722791"/>
    <lineage>
        <taxon>Bacteria</taxon>
        <taxon>Pseudomonadati</taxon>
        <taxon>Pseudomonadota</taxon>
        <taxon>Alphaproteobacteria</taxon>
        <taxon>Sphingomonadales</taxon>
        <taxon>Sphingomonadaceae</taxon>
        <taxon>Sphingomonas</taxon>
    </lineage>
</organism>
<name>A0ABX1CQZ0_9SPHN</name>